<dbReference type="AlphaFoldDB" id="A0A2K3L7N0"/>
<sequence>MDGLIQAMYEHGSSLTVSGGLRAGEIMKFTTDLCIGNPTTLGTALWVDFGRIDIGIQVKRKGMQGNVGWVNEHELGFCIQMGHFSKIEENVFQFRITKQPGNEVGITTQREVLIQREGRIFNQLQYLMLTSEAIEPIKAATE</sequence>
<gene>
    <name evidence="1" type="ORF">L195_g030434</name>
</gene>
<organism evidence="1 2">
    <name type="scientific">Trifolium pratense</name>
    <name type="common">Red clover</name>
    <dbReference type="NCBI Taxonomy" id="57577"/>
    <lineage>
        <taxon>Eukaryota</taxon>
        <taxon>Viridiplantae</taxon>
        <taxon>Streptophyta</taxon>
        <taxon>Embryophyta</taxon>
        <taxon>Tracheophyta</taxon>
        <taxon>Spermatophyta</taxon>
        <taxon>Magnoliopsida</taxon>
        <taxon>eudicotyledons</taxon>
        <taxon>Gunneridae</taxon>
        <taxon>Pentapetalae</taxon>
        <taxon>rosids</taxon>
        <taxon>fabids</taxon>
        <taxon>Fabales</taxon>
        <taxon>Fabaceae</taxon>
        <taxon>Papilionoideae</taxon>
        <taxon>50 kb inversion clade</taxon>
        <taxon>NPAAA clade</taxon>
        <taxon>Hologalegina</taxon>
        <taxon>IRL clade</taxon>
        <taxon>Trifolieae</taxon>
        <taxon>Trifolium</taxon>
    </lineage>
</organism>
<name>A0A2K3L7N0_TRIPR</name>
<dbReference type="Proteomes" id="UP000236291">
    <property type="component" value="Unassembled WGS sequence"/>
</dbReference>
<evidence type="ECO:0000313" key="1">
    <source>
        <dbReference type="EMBL" id="PNX74513.1"/>
    </source>
</evidence>
<accession>A0A2K3L7N0</accession>
<dbReference type="EMBL" id="ASHM01027631">
    <property type="protein sequence ID" value="PNX74513.1"/>
    <property type="molecule type" value="Genomic_DNA"/>
</dbReference>
<reference evidence="1 2" key="1">
    <citation type="journal article" date="2014" name="Am. J. Bot.">
        <title>Genome assembly and annotation for red clover (Trifolium pratense; Fabaceae).</title>
        <authorList>
            <person name="Istvanek J."/>
            <person name="Jaros M."/>
            <person name="Krenek A."/>
            <person name="Repkova J."/>
        </authorList>
    </citation>
    <scope>NUCLEOTIDE SEQUENCE [LARGE SCALE GENOMIC DNA]</scope>
    <source>
        <strain evidence="2">cv. Tatra</strain>
        <tissue evidence="1">Young leaves</tissue>
    </source>
</reference>
<proteinExistence type="predicted"/>
<reference evidence="1 2" key="2">
    <citation type="journal article" date="2017" name="Front. Plant Sci.">
        <title>Gene Classification and Mining of Molecular Markers Useful in Red Clover (Trifolium pratense) Breeding.</title>
        <authorList>
            <person name="Istvanek J."/>
            <person name="Dluhosova J."/>
            <person name="Dluhos P."/>
            <person name="Patkova L."/>
            <person name="Nedelnik J."/>
            <person name="Repkova J."/>
        </authorList>
    </citation>
    <scope>NUCLEOTIDE SEQUENCE [LARGE SCALE GENOMIC DNA]</scope>
    <source>
        <strain evidence="2">cv. Tatra</strain>
        <tissue evidence="1">Young leaves</tissue>
    </source>
</reference>
<comment type="caution">
    <text evidence="1">The sequence shown here is derived from an EMBL/GenBank/DDBJ whole genome shotgun (WGS) entry which is preliminary data.</text>
</comment>
<protein>
    <submittedName>
        <fullName evidence="1">Uncharacterized protein</fullName>
    </submittedName>
</protein>
<evidence type="ECO:0000313" key="2">
    <source>
        <dbReference type="Proteomes" id="UP000236291"/>
    </source>
</evidence>